<dbReference type="GeneID" id="101992277"/>
<feature type="region of interest" description="Disordered" evidence="1">
    <location>
        <begin position="95"/>
        <end position="120"/>
    </location>
</feature>
<sequence>MSGPRKSATPKRVIHFADGDTMEEYSTEEEEEKEDQNSAYDPSKLSWRSYFWFWAGQVASNSISTCEFLGERFAVFFGLSEPKYQYVLNEYRRTQDKEVDKETEGNGPEAQDAKIPNEKCHLGAGGQEYGAISSRGGLLADSSS</sequence>
<evidence type="ECO:0000313" key="2">
    <source>
        <dbReference type="Proteomes" id="UP000694915"/>
    </source>
</evidence>
<feature type="compositionally biased region" description="Acidic residues" evidence="1">
    <location>
        <begin position="20"/>
        <end position="34"/>
    </location>
</feature>
<dbReference type="Pfam" id="PF14774">
    <property type="entry name" value="FAM177"/>
    <property type="match status" value="1"/>
</dbReference>
<evidence type="ECO:0000256" key="1">
    <source>
        <dbReference type="SAM" id="MobiDB-lite"/>
    </source>
</evidence>
<feature type="compositionally biased region" description="Basic and acidic residues" evidence="1">
    <location>
        <begin position="95"/>
        <end position="104"/>
    </location>
</feature>
<protein>
    <submittedName>
        <fullName evidence="3">Protein FAM177B</fullName>
    </submittedName>
</protein>
<dbReference type="PANTHER" id="PTHR31206">
    <property type="entry name" value="LP10445P"/>
    <property type="match status" value="1"/>
</dbReference>
<dbReference type="InterPro" id="IPR028260">
    <property type="entry name" value="FAM177"/>
</dbReference>
<dbReference type="RefSeq" id="XP_005349064.1">
    <property type="nucleotide sequence ID" value="XM_005349007.1"/>
</dbReference>
<evidence type="ECO:0000313" key="3">
    <source>
        <dbReference type="RefSeq" id="XP_005349064.1"/>
    </source>
</evidence>
<proteinExistence type="predicted"/>
<reference evidence="3" key="1">
    <citation type="submission" date="2025-08" db="UniProtKB">
        <authorList>
            <consortium name="RefSeq"/>
        </authorList>
    </citation>
    <scope>IDENTIFICATION</scope>
</reference>
<organism evidence="2 3">
    <name type="scientific">Microtus ochrogaster</name>
    <name type="common">Prairie vole</name>
    <dbReference type="NCBI Taxonomy" id="79684"/>
    <lineage>
        <taxon>Eukaryota</taxon>
        <taxon>Metazoa</taxon>
        <taxon>Chordata</taxon>
        <taxon>Craniata</taxon>
        <taxon>Vertebrata</taxon>
        <taxon>Euteleostomi</taxon>
        <taxon>Mammalia</taxon>
        <taxon>Eutheria</taxon>
        <taxon>Euarchontoglires</taxon>
        <taxon>Glires</taxon>
        <taxon>Rodentia</taxon>
        <taxon>Myomorpha</taxon>
        <taxon>Muroidea</taxon>
        <taxon>Cricetidae</taxon>
        <taxon>Arvicolinae</taxon>
        <taxon>Microtus</taxon>
    </lineage>
</organism>
<accession>A0ABM0KM43</accession>
<name>A0ABM0KM43_MICOH</name>
<feature type="region of interest" description="Disordered" evidence="1">
    <location>
        <begin position="1"/>
        <end position="41"/>
    </location>
</feature>
<dbReference type="Proteomes" id="UP000694915">
    <property type="component" value="Chromosome 6"/>
</dbReference>
<feature type="compositionally biased region" description="Basic and acidic residues" evidence="1">
    <location>
        <begin position="111"/>
        <end position="120"/>
    </location>
</feature>
<dbReference type="PANTHER" id="PTHR31206:SF9">
    <property type="entry name" value="PROTEIN FAM177B"/>
    <property type="match status" value="1"/>
</dbReference>
<keyword evidence="2" id="KW-1185">Reference proteome</keyword>
<gene>
    <name evidence="3" type="primary">Fam177b</name>
</gene>